<dbReference type="Proteomes" id="UP000178106">
    <property type="component" value="Unassembled WGS sequence"/>
</dbReference>
<protein>
    <recommendedName>
        <fullName evidence="3">ABC transporter substrate-binding protein</fullName>
    </recommendedName>
</protein>
<proteinExistence type="predicted"/>
<dbReference type="PANTHER" id="PTHR43649">
    <property type="entry name" value="ARABINOSE-BINDING PROTEIN-RELATED"/>
    <property type="match status" value="1"/>
</dbReference>
<evidence type="ECO:0000313" key="1">
    <source>
        <dbReference type="EMBL" id="OGZ20473.1"/>
    </source>
</evidence>
<dbReference type="AlphaFoldDB" id="A0A1G2E3T0"/>
<accession>A0A1G2E3T0</accession>
<organism evidence="1 2">
    <name type="scientific">Candidatus Lloydbacteria bacterium RIFOXYC12_FULL_46_25</name>
    <dbReference type="NCBI Taxonomy" id="1798670"/>
    <lineage>
        <taxon>Bacteria</taxon>
        <taxon>Candidatus Lloydiibacteriota</taxon>
    </lineage>
</organism>
<name>A0A1G2E3T0_9BACT</name>
<dbReference type="SUPFAM" id="SSF53850">
    <property type="entry name" value="Periplasmic binding protein-like II"/>
    <property type="match status" value="1"/>
</dbReference>
<dbReference type="PANTHER" id="PTHR43649:SF12">
    <property type="entry name" value="DIACETYLCHITOBIOSE BINDING PROTEIN DASA"/>
    <property type="match status" value="1"/>
</dbReference>
<evidence type="ECO:0008006" key="3">
    <source>
        <dbReference type="Google" id="ProtNLM"/>
    </source>
</evidence>
<dbReference type="InterPro" id="IPR006059">
    <property type="entry name" value="SBP"/>
</dbReference>
<dbReference type="EMBL" id="MHLU01000014">
    <property type="protein sequence ID" value="OGZ20473.1"/>
    <property type="molecule type" value="Genomic_DNA"/>
</dbReference>
<gene>
    <name evidence="1" type="ORF">A2494_00840</name>
</gene>
<dbReference type="Pfam" id="PF13416">
    <property type="entry name" value="SBP_bac_8"/>
    <property type="match status" value="1"/>
</dbReference>
<comment type="caution">
    <text evidence="1">The sequence shown here is derived from an EMBL/GenBank/DDBJ whole genome shotgun (WGS) entry which is preliminary data.</text>
</comment>
<dbReference type="Gene3D" id="3.40.190.10">
    <property type="entry name" value="Periplasmic binding protein-like II"/>
    <property type="match status" value="1"/>
</dbReference>
<reference evidence="1 2" key="1">
    <citation type="journal article" date="2016" name="Nat. Commun.">
        <title>Thousands of microbial genomes shed light on interconnected biogeochemical processes in an aquifer system.</title>
        <authorList>
            <person name="Anantharaman K."/>
            <person name="Brown C.T."/>
            <person name="Hug L.A."/>
            <person name="Sharon I."/>
            <person name="Castelle C.J."/>
            <person name="Probst A.J."/>
            <person name="Thomas B.C."/>
            <person name="Singh A."/>
            <person name="Wilkins M.J."/>
            <person name="Karaoz U."/>
            <person name="Brodie E.L."/>
            <person name="Williams K.H."/>
            <person name="Hubbard S.S."/>
            <person name="Banfield J.F."/>
        </authorList>
    </citation>
    <scope>NUCLEOTIDE SEQUENCE [LARGE SCALE GENOMIC DNA]</scope>
</reference>
<dbReference type="InterPro" id="IPR050490">
    <property type="entry name" value="Bact_solute-bd_prot1"/>
</dbReference>
<evidence type="ECO:0000313" key="2">
    <source>
        <dbReference type="Proteomes" id="UP000178106"/>
    </source>
</evidence>
<sequence>MKFQYIFLTFFGVMAVVAVIVFSKTPGGSSDTPANIRGTITIWGTYPVSGMDKVISGVNEKYKDSVSVVYAFHDAKDFDRDIVEALASGRGPDVLLLPDDLVLRHTDKIEPIPYSPGGITPAWLQGTFIQAAEIYTRDQGLIAVPFAVDPMIMYWNRDIFSNASVTEPPKYWDEFLTLTQKLTKKDPKTFNVVQSAIAFGEFQNVEHAKDVVAMLFLQVGNPIVKIGPGGRPLAQLMSGESGRLVPSEDVVSAFRFFMDFSNPLKDIYTWNRSRSNSLNEFINGDLAVHFDYASTYKRIREKNPHLNFAVAQVPIPRGTSAEITFAKVYGLTILKSSPNKPTAVFVVQQLLESGPSGEFAKFFTLPPVRRDLLAQKPTDAAQTVFYDAAIRSRTWLDPKPELSNEAFQVAIEGVSSGRYPINQAIGSLQSQLSSALQSY</sequence>